<dbReference type="PANTHER" id="PTHR24215:SF35">
    <property type="entry name" value="MUSCLE LIM PROTEIN MLP84B"/>
    <property type="match status" value="1"/>
</dbReference>
<dbReference type="GO" id="GO:0046872">
    <property type="term" value="F:metal ion binding"/>
    <property type="evidence" value="ECO:0007669"/>
    <property type="project" value="UniProtKB-KW"/>
</dbReference>
<evidence type="ECO:0000259" key="9">
    <source>
        <dbReference type="PROSITE" id="PS50023"/>
    </source>
</evidence>
<dbReference type="PROSITE" id="PS00478">
    <property type="entry name" value="LIM_DOMAIN_1"/>
    <property type="match status" value="2"/>
</dbReference>
<evidence type="ECO:0000313" key="11">
    <source>
        <dbReference type="Proteomes" id="UP000007431"/>
    </source>
</evidence>
<dbReference type="Pfam" id="PF00412">
    <property type="entry name" value="LIM"/>
    <property type="match status" value="2"/>
</dbReference>
<comment type="subcellular location">
    <subcellularLocation>
        <location evidence="1">Nucleus</location>
    </subcellularLocation>
</comment>
<dbReference type="KEGG" id="scm:SCHCO_02752139"/>
<dbReference type="InterPro" id="IPR001781">
    <property type="entry name" value="Znf_LIM"/>
</dbReference>
<dbReference type="PANTHER" id="PTHR24215">
    <property type="entry name" value="RHO-GTPASE-ACTIVATING PROTEIN LRG1"/>
    <property type="match status" value="1"/>
</dbReference>
<dbReference type="GO" id="GO:0005634">
    <property type="term" value="C:nucleus"/>
    <property type="evidence" value="ECO:0007669"/>
    <property type="project" value="UniProtKB-SubCell"/>
</dbReference>
<dbReference type="OrthoDB" id="8062037at2759"/>
<evidence type="ECO:0000256" key="3">
    <source>
        <dbReference type="ARBA" id="ARBA00022737"/>
    </source>
</evidence>
<keyword evidence="6" id="KW-0539">Nucleus</keyword>
<evidence type="ECO:0000256" key="5">
    <source>
        <dbReference type="ARBA" id="ARBA00023038"/>
    </source>
</evidence>
<dbReference type="Proteomes" id="UP000007431">
    <property type="component" value="Unassembled WGS sequence"/>
</dbReference>
<keyword evidence="11" id="KW-1185">Reference proteome</keyword>
<dbReference type="EMBL" id="GL377311">
    <property type="protein sequence ID" value="EFI93455.1"/>
    <property type="molecule type" value="Genomic_DNA"/>
</dbReference>
<proteinExistence type="predicted"/>
<dbReference type="eggNOG" id="KOG1700">
    <property type="taxonomic scope" value="Eukaryota"/>
</dbReference>
<evidence type="ECO:0000256" key="4">
    <source>
        <dbReference type="ARBA" id="ARBA00022833"/>
    </source>
</evidence>
<dbReference type="RefSeq" id="XP_003028358.1">
    <property type="nucleotide sequence ID" value="XM_003028312.1"/>
</dbReference>
<keyword evidence="4 7" id="KW-0862">Zinc</keyword>
<feature type="compositionally biased region" description="Polar residues" evidence="8">
    <location>
        <begin position="191"/>
        <end position="207"/>
    </location>
</feature>
<gene>
    <name evidence="10" type="ORF">SCHCODRAFT_17328</name>
</gene>
<name>D8QFQ2_SCHCM</name>
<feature type="region of interest" description="Disordered" evidence="8">
    <location>
        <begin position="76"/>
        <end position="129"/>
    </location>
</feature>
<dbReference type="SUPFAM" id="SSF57716">
    <property type="entry name" value="Glucocorticoid receptor-like (DNA-binding domain)"/>
    <property type="match status" value="4"/>
</dbReference>
<reference evidence="10 11" key="1">
    <citation type="journal article" date="2010" name="Nat. Biotechnol.">
        <title>Genome sequence of the model mushroom Schizophyllum commune.</title>
        <authorList>
            <person name="Ohm R.A."/>
            <person name="de Jong J.F."/>
            <person name="Lugones L.G."/>
            <person name="Aerts A."/>
            <person name="Kothe E."/>
            <person name="Stajich J.E."/>
            <person name="de Vries R.P."/>
            <person name="Record E."/>
            <person name="Levasseur A."/>
            <person name="Baker S.E."/>
            <person name="Bartholomew K.A."/>
            <person name="Coutinho P.M."/>
            <person name="Erdmann S."/>
            <person name="Fowler T.J."/>
            <person name="Gathman A.C."/>
            <person name="Lombard V."/>
            <person name="Henrissat B."/>
            <person name="Knabe N."/>
            <person name="Kuees U."/>
            <person name="Lilly W.W."/>
            <person name="Lindquist E."/>
            <person name="Lucas S."/>
            <person name="Magnuson J.K."/>
            <person name="Piumi F."/>
            <person name="Raudaskoski M."/>
            <person name="Salamov A."/>
            <person name="Schmutz J."/>
            <person name="Schwarze F.W.M.R."/>
            <person name="vanKuyk P.A."/>
            <person name="Horton J.S."/>
            <person name="Grigoriev I.V."/>
            <person name="Woesten H.A.B."/>
        </authorList>
    </citation>
    <scope>NUCLEOTIDE SEQUENCE [LARGE SCALE GENOMIC DNA]</scope>
    <source>
        <strain evidence="11">H4-8 / FGSC 9210</strain>
    </source>
</reference>
<keyword evidence="3" id="KW-0677">Repeat</keyword>
<dbReference type="GO" id="GO:0030036">
    <property type="term" value="P:actin cytoskeleton organization"/>
    <property type="evidence" value="ECO:0007669"/>
    <property type="project" value="TreeGrafter"/>
</dbReference>
<evidence type="ECO:0000256" key="6">
    <source>
        <dbReference type="ARBA" id="ARBA00023242"/>
    </source>
</evidence>
<evidence type="ECO:0000256" key="1">
    <source>
        <dbReference type="ARBA" id="ARBA00004123"/>
    </source>
</evidence>
<dbReference type="Gene3D" id="2.10.110.10">
    <property type="entry name" value="Cysteine Rich Protein"/>
    <property type="match status" value="2"/>
</dbReference>
<feature type="domain" description="LIM zinc-binding" evidence="9">
    <location>
        <begin position="258"/>
        <end position="318"/>
    </location>
</feature>
<dbReference type="SMART" id="SM00132">
    <property type="entry name" value="LIM"/>
    <property type="match status" value="2"/>
</dbReference>
<dbReference type="PROSITE" id="PS50023">
    <property type="entry name" value="LIM_DOMAIN_2"/>
    <property type="match status" value="2"/>
</dbReference>
<evidence type="ECO:0000256" key="7">
    <source>
        <dbReference type="PROSITE-ProRule" id="PRU00125"/>
    </source>
</evidence>
<dbReference type="VEuPathDB" id="FungiDB:SCHCODRAFT_02752139"/>
<accession>D8QFQ2</accession>
<protein>
    <recommendedName>
        <fullName evidence="9">LIM zinc-binding domain-containing protein</fullName>
    </recommendedName>
</protein>
<dbReference type="HOGENOM" id="CLU_054591_0_0_1"/>
<keyword evidence="2 7" id="KW-0479">Metal-binding</keyword>
<organism evidence="11">
    <name type="scientific">Schizophyllum commune (strain H4-8 / FGSC 9210)</name>
    <name type="common">Split gill fungus</name>
    <dbReference type="NCBI Taxonomy" id="578458"/>
    <lineage>
        <taxon>Eukaryota</taxon>
        <taxon>Fungi</taxon>
        <taxon>Dikarya</taxon>
        <taxon>Basidiomycota</taxon>
        <taxon>Agaricomycotina</taxon>
        <taxon>Agaricomycetes</taxon>
        <taxon>Agaricomycetidae</taxon>
        <taxon>Agaricales</taxon>
        <taxon>Schizophyllaceae</taxon>
        <taxon>Schizophyllum</taxon>
    </lineage>
</organism>
<dbReference type="InParanoid" id="D8QFQ2"/>
<evidence type="ECO:0000256" key="2">
    <source>
        <dbReference type="ARBA" id="ARBA00022723"/>
    </source>
</evidence>
<dbReference type="AlphaFoldDB" id="D8QFQ2"/>
<dbReference type="OMA" id="ESPKCPR"/>
<evidence type="ECO:0000256" key="8">
    <source>
        <dbReference type="SAM" id="MobiDB-lite"/>
    </source>
</evidence>
<evidence type="ECO:0000313" key="10">
    <source>
        <dbReference type="EMBL" id="EFI93455.1"/>
    </source>
</evidence>
<keyword evidence="5 7" id="KW-0440">LIM domain</keyword>
<dbReference type="GeneID" id="9591839"/>
<dbReference type="CDD" id="cd09326">
    <property type="entry name" value="LIM_CRP_like"/>
    <property type="match status" value="2"/>
</dbReference>
<feature type="compositionally biased region" description="Low complexity" evidence="8">
    <location>
        <begin position="77"/>
        <end position="93"/>
    </location>
</feature>
<feature type="domain" description="LIM zinc-binding" evidence="9">
    <location>
        <begin position="8"/>
        <end position="69"/>
    </location>
</feature>
<dbReference type="GO" id="GO:0030695">
    <property type="term" value="F:GTPase regulator activity"/>
    <property type="evidence" value="ECO:0007669"/>
    <property type="project" value="UniProtKB-ARBA"/>
</dbReference>
<dbReference type="FunFam" id="2.10.110.10:FF:000001">
    <property type="entry name" value="Cysteine and glycine-rich protein 1"/>
    <property type="match status" value="2"/>
</dbReference>
<sequence length="331" mass="35477">MYSYGQTPKCPRCSKSVYAAEQVIGPGRSFYHKGCLKCTSCDKRLDSYTLLEHDQLPYCKQCHIREFGTRDLRQANLPQAQSPSSPSRPLSPAKPHSPTAQTASLDPGLDSHSSTPPIPDDSELPAPAPRAPLLHRATLSADIDSPTHPSFSASLADDPALAADPILQPLTHMQTGSRYGAALGGRMPLNLNATRSHSPVRTHTTGSAARPMSPTKAFGIPRSPLSPTREGGFGAQMTGNAVKANPTGRGRWTPSSNPQCPRCKKDVYFAEQVRAASRTYHKGCLRCFSCSTSLDSSKIRDHDGEVVCVRCYSKLHGPAGRGYALLGKAGG</sequence>
<feature type="region of interest" description="Disordered" evidence="8">
    <location>
        <begin position="191"/>
        <end position="259"/>
    </location>
</feature>
<dbReference type="GO" id="GO:0005737">
    <property type="term" value="C:cytoplasm"/>
    <property type="evidence" value="ECO:0007669"/>
    <property type="project" value="TreeGrafter"/>
</dbReference>